<keyword evidence="8" id="KW-0547">Nucleotide-binding</keyword>
<dbReference type="InterPro" id="IPR003660">
    <property type="entry name" value="HAMP_dom"/>
</dbReference>
<dbReference type="InterPro" id="IPR003594">
    <property type="entry name" value="HATPase_dom"/>
</dbReference>
<dbReference type="InterPro" id="IPR036890">
    <property type="entry name" value="HATPase_C_sf"/>
</dbReference>
<comment type="caution">
    <text evidence="17">The sequence shown here is derived from an EMBL/GenBank/DDBJ whole genome shotgun (WGS) entry which is preliminary data.</text>
</comment>
<dbReference type="AlphaFoldDB" id="A0A5S5C1Y0"/>
<name>A0A5S5C1Y0_9BACL</name>
<evidence type="ECO:0000259" key="15">
    <source>
        <dbReference type="PROSITE" id="PS50109"/>
    </source>
</evidence>
<protein>
    <recommendedName>
        <fullName evidence="3">histidine kinase</fullName>
        <ecNumber evidence="3">2.7.13.3</ecNumber>
    </recommendedName>
</protein>
<dbReference type="InterPro" id="IPR004358">
    <property type="entry name" value="Sig_transdc_His_kin-like_C"/>
</dbReference>
<reference evidence="17 18" key="1">
    <citation type="submission" date="2019-07" db="EMBL/GenBank/DDBJ databases">
        <title>Genomic Encyclopedia of Type Strains, Phase III (KMG-III): the genomes of soil and plant-associated and newly described type strains.</title>
        <authorList>
            <person name="Whitman W."/>
        </authorList>
    </citation>
    <scope>NUCLEOTIDE SEQUENCE [LARGE SCALE GENOMIC DNA]</scope>
    <source>
        <strain evidence="17 18">BL24</strain>
    </source>
</reference>
<feature type="domain" description="HAMP" evidence="16">
    <location>
        <begin position="331"/>
        <end position="387"/>
    </location>
</feature>
<evidence type="ECO:0000256" key="12">
    <source>
        <dbReference type="ARBA" id="ARBA00023012"/>
    </source>
</evidence>
<feature type="transmembrane region" description="Helical" evidence="14">
    <location>
        <begin position="36"/>
        <end position="59"/>
    </location>
</feature>
<evidence type="ECO:0000259" key="16">
    <source>
        <dbReference type="PROSITE" id="PS50885"/>
    </source>
</evidence>
<keyword evidence="13 14" id="KW-0472">Membrane</keyword>
<dbReference type="PROSITE" id="PS50885">
    <property type="entry name" value="HAMP"/>
    <property type="match status" value="1"/>
</dbReference>
<dbReference type="GO" id="GO:0005886">
    <property type="term" value="C:plasma membrane"/>
    <property type="evidence" value="ECO:0007669"/>
    <property type="project" value="UniProtKB-SubCell"/>
</dbReference>
<evidence type="ECO:0000256" key="13">
    <source>
        <dbReference type="ARBA" id="ARBA00023136"/>
    </source>
</evidence>
<comment type="subcellular location">
    <subcellularLocation>
        <location evidence="2">Cell membrane</location>
        <topology evidence="2">Multi-pass membrane protein</topology>
    </subcellularLocation>
</comment>
<dbReference type="InterPro" id="IPR050640">
    <property type="entry name" value="Bact_2-comp_sensor_kinase"/>
</dbReference>
<dbReference type="Proteomes" id="UP000323257">
    <property type="component" value="Unassembled WGS sequence"/>
</dbReference>
<evidence type="ECO:0000313" key="17">
    <source>
        <dbReference type="EMBL" id="TYP72608.1"/>
    </source>
</evidence>
<dbReference type="InterPro" id="IPR033479">
    <property type="entry name" value="dCache_1"/>
</dbReference>
<dbReference type="Gene3D" id="3.30.565.10">
    <property type="entry name" value="Histidine kinase-like ATPase, C-terminal domain"/>
    <property type="match status" value="1"/>
</dbReference>
<evidence type="ECO:0000256" key="6">
    <source>
        <dbReference type="ARBA" id="ARBA00022679"/>
    </source>
</evidence>
<evidence type="ECO:0000313" key="18">
    <source>
        <dbReference type="Proteomes" id="UP000323257"/>
    </source>
</evidence>
<keyword evidence="18" id="KW-1185">Reference proteome</keyword>
<dbReference type="EMBL" id="VNHS01000008">
    <property type="protein sequence ID" value="TYP72608.1"/>
    <property type="molecule type" value="Genomic_DNA"/>
</dbReference>
<dbReference type="Gene3D" id="6.10.340.10">
    <property type="match status" value="1"/>
</dbReference>
<keyword evidence="5" id="KW-0597">Phosphoprotein</keyword>
<dbReference type="PROSITE" id="PS50109">
    <property type="entry name" value="HIS_KIN"/>
    <property type="match status" value="1"/>
</dbReference>
<dbReference type="EC" id="2.7.13.3" evidence="3"/>
<dbReference type="GO" id="GO:0005524">
    <property type="term" value="F:ATP binding"/>
    <property type="evidence" value="ECO:0007669"/>
    <property type="project" value="UniProtKB-KW"/>
</dbReference>
<keyword evidence="11 14" id="KW-1133">Transmembrane helix</keyword>
<dbReference type="InterPro" id="IPR010559">
    <property type="entry name" value="Sig_transdc_His_kin_internal"/>
</dbReference>
<evidence type="ECO:0000256" key="9">
    <source>
        <dbReference type="ARBA" id="ARBA00022777"/>
    </source>
</evidence>
<comment type="catalytic activity">
    <reaction evidence="1">
        <text>ATP + protein L-histidine = ADP + protein N-phospho-L-histidine.</text>
        <dbReference type="EC" id="2.7.13.3"/>
    </reaction>
</comment>
<evidence type="ECO:0000256" key="4">
    <source>
        <dbReference type="ARBA" id="ARBA00022475"/>
    </source>
</evidence>
<keyword evidence="4" id="KW-1003">Cell membrane</keyword>
<dbReference type="PANTHER" id="PTHR34220">
    <property type="entry name" value="SENSOR HISTIDINE KINASE YPDA"/>
    <property type="match status" value="1"/>
</dbReference>
<evidence type="ECO:0000256" key="2">
    <source>
        <dbReference type="ARBA" id="ARBA00004651"/>
    </source>
</evidence>
<keyword evidence="12" id="KW-0902">Two-component regulatory system</keyword>
<dbReference type="Pfam" id="PF02518">
    <property type="entry name" value="HATPase_c"/>
    <property type="match status" value="1"/>
</dbReference>
<gene>
    <name evidence="17" type="ORF">BCM02_108263</name>
</gene>
<evidence type="ECO:0000256" key="1">
    <source>
        <dbReference type="ARBA" id="ARBA00000085"/>
    </source>
</evidence>
<dbReference type="GO" id="GO:0000155">
    <property type="term" value="F:phosphorelay sensor kinase activity"/>
    <property type="evidence" value="ECO:0007669"/>
    <property type="project" value="InterPro"/>
</dbReference>
<evidence type="ECO:0000256" key="7">
    <source>
        <dbReference type="ARBA" id="ARBA00022692"/>
    </source>
</evidence>
<keyword evidence="6" id="KW-0808">Transferase</keyword>
<feature type="domain" description="Histidine kinase" evidence="15">
    <location>
        <begin position="498"/>
        <end position="600"/>
    </location>
</feature>
<evidence type="ECO:0000256" key="10">
    <source>
        <dbReference type="ARBA" id="ARBA00022840"/>
    </source>
</evidence>
<evidence type="ECO:0000256" key="3">
    <source>
        <dbReference type="ARBA" id="ARBA00012438"/>
    </source>
</evidence>
<keyword evidence="7 14" id="KW-0812">Transmembrane</keyword>
<keyword evidence="10" id="KW-0067">ATP-binding</keyword>
<evidence type="ECO:0000256" key="5">
    <source>
        <dbReference type="ARBA" id="ARBA00022553"/>
    </source>
</evidence>
<dbReference type="SMART" id="SM00387">
    <property type="entry name" value="HATPase_c"/>
    <property type="match status" value="1"/>
</dbReference>
<evidence type="ECO:0000256" key="14">
    <source>
        <dbReference type="SAM" id="Phobius"/>
    </source>
</evidence>
<dbReference type="PRINTS" id="PR00344">
    <property type="entry name" value="BCTRLSENSOR"/>
</dbReference>
<evidence type="ECO:0000256" key="11">
    <source>
        <dbReference type="ARBA" id="ARBA00022989"/>
    </source>
</evidence>
<dbReference type="InterPro" id="IPR005467">
    <property type="entry name" value="His_kinase_dom"/>
</dbReference>
<keyword evidence="9 17" id="KW-0418">Kinase</keyword>
<dbReference type="PANTHER" id="PTHR34220:SF7">
    <property type="entry name" value="SENSOR HISTIDINE KINASE YPDA"/>
    <property type="match status" value="1"/>
</dbReference>
<dbReference type="OrthoDB" id="9776552at2"/>
<dbReference type="Pfam" id="PF02743">
    <property type="entry name" value="dCache_1"/>
    <property type="match status" value="1"/>
</dbReference>
<proteinExistence type="predicted"/>
<dbReference type="Pfam" id="PF06580">
    <property type="entry name" value="His_kinase"/>
    <property type="match status" value="1"/>
</dbReference>
<sequence>MNAVTFRGERDFKQKGDGSLVTLKALYMNLRIKYKLIALITAVMLLVCLLMLIVQQYAFEKYDEELYRQSAQSLGLTAAGIESELQKMERLSYRLATDGTLQSYLNKIKQAGTEYDRFVIADYIQTRMLEIGGMEKYVLSIQMTDYYGKEYAAGTKLVTSSPERIRMLKKETEPNKGGNTWILPDEEDRTLSSARLIRSYQELELAPLGVMTVRIDMEGLFHDYLNKAGGLENMELYIMKDGHSIFPALETDEESKLNEFIAGKQGYTTAGIDGNRYFVAYVPSSNTNWTYMTLIPYDTIFERVAAVKRAVLLLLAALFVMAVILSVRFSKGITGPIERLNLKMKRVQLGHFDAWEDEDDKQIPMDEAGQLHRNFRMMVQRIDDLITENYVKQLAIKESEFKALQAQINPHFLYNTLETINWTAKMNRQRSISQMVESLGFLLRSSITIKEPLIQLKDELDIVSHYVTIQRIRFEERLDFQLDVPDEYQTTMIPKLSLQPLVENAVNYGVEHMLEPCRIRIRAWHEAGRLLIVVEDTGPGMDAGILAGLKSGDVRPKGSGVGMRNIDDRIKLLFGDVYGLQVDSERGAGTTITMALPYERRDEHV</sequence>
<evidence type="ECO:0000256" key="8">
    <source>
        <dbReference type="ARBA" id="ARBA00022741"/>
    </source>
</evidence>
<dbReference type="SUPFAM" id="SSF55874">
    <property type="entry name" value="ATPase domain of HSP90 chaperone/DNA topoisomerase II/histidine kinase"/>
    <property type="match status" value="1"/>
</dbReference>
<organism evidence="17 18">
    <name type="scientific">Paenibacillus methanolicus</name>
    <dbReference type="NCBI Taxonomy" id="582686"/>
    <lineage>
        <taxon>Bacteria</taxon>
        <taxon>Bacillati</taxon>
        <taxon>Bacillota</taxon>
        <taxon>Bacilli</taxon>
        <taxon>Bacillales</taxon>
        <taxon>Paenibacillaceae</taxon>
        <taxon>Paenibacillus</taxon>
    </lineage>
</organism>
<accession>A0A5S5C1Y0</accession>